<sequence length="102" mass="11881">MYIEKYGTVTVSLFHLKPILTALNQLTHKNLHFHTIQQISMMTLATTLMKHLGHNNCAGEMRMHSIKTIAPLRYHVLDAIRIISTMMMYESGRIHYELRSNQ</sequence>
<evidence type="ECO:0000313" key="1">
    <source>
        <dbReference type="EMBL" id="KAG6442180.1"/>
    </source>
</evidence>
<keyword evidence="2" id="KW-1185">Reference proteome</keyword>
<dbReference type="Proteomes" id="UP000791440">
    <property type="component" value="Unassembled WGS sequence"/>
</dbReference>
<evidence type="ECO:0000313" key="2">
    <source>
        <dbReference type="Proteomes" id="UP000791440"/>
    </source>
</evidence>
<name>A0A921YN71_MANSE</name>
<accession>A0A921YN71</accession>
<reference evidence="1" key="1">
    <citation type="journal article" date="2016" name="Insect Biochem. Mol. Biol.">
        <title>Multifaceted biological insights from a draft genome sequence of the tobacco hornworm moth, Manduca sexta.</title>
        <authorList>
            <person name="Kanost M.R."/>
            <person name="Arrese E.L."/>
            <person name="Cao X."/>
            <person name="Chen Y.R."/>
            <person name="Chellapilla S."/>
            <person name="Goldsmith M.R."/>
            <person name="Grosse-Wilde E."/>
            <person name="Heckel D.G."/>
            <person name="Herndon N."/>
            <person name="Jiang H."/>
            <person name="Papanicolaou A."/>
            <person name="Qu J."/>
            <person name="Soulages J.L."/>
            <person name="Vogel H."/>
            <person name="Walters J."/>
            <person name="Waterhouse R.M."/>
            <person name="Ahn S.J."/>
            <person name="Almeida F.C."/>
            <person name="An C."/>
            <person name="Aqrawi P."/>
            <person name="Bretschneider A."/>
            <person name="Bryant W.B."/>
            <person name="Bucks S."/>
            <person name="Chao H."/>
            <person name="Chevignon G."/>
            <person name="Christen J.M."/>
            <person name="Clarke D.F."/>
            <person name="Dittmer N.T."/>
            <person name="Ferguson L.C.F."/>
            <person name="Garavelou S."/>
            <person name="Gordon K.H.J."/>
            <person name="Gunaratna R.T."/>
            <person name="Han Y."/>
            <person name="Hauser F."/>
            <person name="He Y."/>
            <person name="Heidel-Fischer H."/>
            <person name="Hirsh A."/>
            <person name="Hu Y."/>
            <person name="Jiang H."/>
            <person name="Kalra D."/>
            <person name="Klinner C."/>
            <person name="Konig C."/>
            <person name="Kovar C."/>
            <person name="Kroll A.R."/>
            <person name="Kuwar S.S."/>
            <person name="Lee S.L."/>
            <person name="Lehman R."/>
            <person name="Li K."/>
            <person name="Li Z."/>
            <person name="Liang H."/>
            <person name="Lovelace S."/>
            <person name="Lu Z."/>
            <person name="Mansfield J.H."/>
            <person name="McCulloch K.J."/>
            <person name="Mathew T."/>
            <person name="Morton B."/>
            <person name="Muzny D.M."/>
            <person name="Neunemann D."/>
            <person name="Ongeri F."/>
            <person name="Pauchet Y."/>
            <person name="Pu L.L."/>
            <person name="Pyrousis I."/>
            <person name="Rao X.J."/>
            <person name="Redding A."/>
            <person name="Roesel C."/>
            <person name="Sanchez-Gracia A."/>
            <person name="Schaack S."/>
            <person name="Shukla A."/>
            <person name="Tetreau G."/>
            <person name="Wang Y."/>
            <person name="Xiong G.H."/>
            <person name="Traut W."/>
            <person name="Walsh T.K."/>
            <person name="Worley K.C."/>
            <person name="Wu D."/>
            <person name="Wu W."/>
            <person name="Wu Y.Q."/>
            <person name="Zhang X."/>
            <person name="Zou Z."/>
            <person name="Zucker H."/>
            <person name="Briscoe A.D."/>
            <person name="Burmester T."/>
            <person name="Clem R.J."/>
            <person name="Feyereisen R."/>
            <person name="Grimmelikhuijzen C.J.P."/>
            <person name="Hamodrakas S.J."/>
            <person name="Hansson B.S."/>
            <person name="Huguet E."/>
            <person name="Jermiin L.S."/>
            <person name="Lan Q."/>
            <person name="Lehman H.K."/>
            <person name="Lorenzen M."/>
            <person name="Merzendorfer H."/>
            <person name="Michalopoulos I."/>
            <person name="Morton D.B."/>
            <person name="Muthukrishnan S."/>
            <person name="Oakeshott J.G."/>
            <person name="Palmer W."/>
            <person name="Park Y."/>
            <person name="Passarelli A.L."/>
            <person name="Rozas J."/>
            <person name="Schwartz L.M."/>
            <person name="Smith W."/>
            <person name="Southgate A."/>
            <person name="Vilcinskas A."/>
            <person name="Vogt R."/>
            <person name="Wang P."/>
            <person name="Werren J."/>
            <person name="Yu X.Q."/>
            <person name="Zhou J.J."/>
            <person name="Brown S.J."/>
            <person name="Scherer S.E."/>
            <person name="Richards S."/>
            <person name="Blissard G.W."/>
        </authorList>
    </citation>
    <scope>NUCLEOTIDE SEQUENCE</scope>
</reference>
<protein>
    <submittedName>
        <fullName evidence="1">Uncharacterized protein</fullName>
    </submittedName>
</protein>
<proteinExistence type="predicted"/>
<dbReference type="AlphaFoldDB" id="A0A921YN71"/>
<gene>
    <name evidence="1" type="ORF">O3G_MSEX002241</name>
</gene>
<reference evidence="1" key="2">
    <citation type="submission" date="2020-12" db="EMBL/GenBank/DDBJ databases">
        <authorList>
            <person name="Kanost M."/>
        </authorList>
    </citation>
    <scope>NUCLEOTIDE SEQUENCE</scope>
</reference>
<comment type="caution">
    <text evidence="1">The sequence shown here is derived from an EMBL/GenBank/DDBJ whole genome shotgun (WGS) entry which is preliminary data.</text>
</comment>
<dbReference type="EMBL" id="JH668291">
    <property type="protein sequence ID" value="KAG6442180.1"/>
    <property type="molecule type" value="Genomic_DNA"/>
</dbReference>
<organism evidence="1 2">
    <name type="scientific">Manduca sexta</name>
    <name type="common">Tobacco hawkmoth</name>
    <name type="synonym">Tobacco hornworm</name>
    <dbReference type="NCBI Taxonomy" id="7130"/>
    <lineage>
        <taxon>Eukaryota</taxon>
        <taxon>Metazoa</taxon>
        <taxon>Ecdysozoa</taxon>
        <taxon>Arthropoda</taxon>
        <taxon>Hexapoda</taxon>
        <taxon>Insecta</taxon>
        <taxon>Pterygota</taxon>
        <taxon>Neoptera</taxon>
        <taxon>Endopterygota</taxon>
        <taxon>Lepidoptera</taxon>
        <taxon>Glossata</taxon>
        <taxon>Ditrysia</taxon>
        <taxon>Bombycoidea</taxon>
        <taxon>Sphingidae</taxon>
        <taxon>Sphinginae</taxon>
        <taxon>Sphingini</taxon>
        <taxon>Manduca</taxon>
    </lineage>
</organism>